<keyword evidence="1" id="KW-0472">Membrane</keyword>
<evidence type="ECO:0000313" key="2">
    <source>
        <dbReference type="EMBL" id="KGG19875.1"/>
    </source>
</evidence>
<dbReference type="AlphaFoldDB" id="A0A0A2C4P8"/>
<dbReference type="EMBL" id="JNAX01000015">
    <property type="protein sequence ID" value="KGG19875.1"/>
    <property type="molecule type" value="Genomic_DNA"/>
</dbReference>
<evidence type="ECO:0000313" key="3">
    <source>
        <dbReference type="Proteomes" id="UP000030392"/>
    </source>
</evidence>
<keyword evidence="1" id="KW-1133">Transmembrane helix</keyword>
<proteinExistence type="predicted"/>
<accession>A0A0A2C4P8</accession>
<reference evidence="3" key="1">
    <citation type="journal article" date="2014" name="Sci. Data">
        <title>Genomes of diverse isolates of the marine cyanobacterium Prochlorococcus.</title>
        <authorList>
            <person name="Biller S."/>
            <person name="Berube P."/>
            <person name="Thompson J."/>
            <person name="Kelly L."/>
            <person name="Roggensack S."/>
            <person name="Awad L."/>
            <person name="Roache-Johnson K."/>
            <person name="Ding H."/>
            <person name="Giovannoni S.J."/>
            <person name="Moore L.R."/>
            <person name="Chisholm S.W."/>
        </authorList>
    </citation>
    <scope>NUCLEOTIDE SEQUENCE [LARGE SCALE GENOMIC DNA]</scope>
    <source>
        <strain evidence="3">PAC1</strain>
    </source>
</reference>
<name>A0A0A2C4P8_PROMR</name>
<protein>
    <submittedName>
        <fullName evidence="2">Uncharacterized protein</fullName>
    </submittedName>
</protein>
<evidence type="ECO:0000256" key="1">
    <source>
        <dbReference type="SAM" id="Phobius"/>
    </source>
</evidence>
<feature type="transmembrane region" description="Helical" evidence="1">
    <location>
        <begin position="44"/>
        <end position="65"/>
    </location>
</feature>
<comment type="caution">
    <text evidence="2">The sequence shown here is derived from an EMBL/GenBank/DDBJ whole genome shotgun (WGS) entry which is preliminary data.</text>
</comment>
<dbReference type="Proteomes" id="UP000030392">
    <property type="component" value="Unassembled WGS sequence"/>
</dbReference>
<keyword evidence="1" id="KW-0812">Transmembrane</keyword>
<gene>
    <name evidence="2" type="ORF">EV03_2265</name>
</gene>
<dbReference type="RefSeq" id="WP_036907810.1">
    <property type="nucleotide sequence ID" value="NZ_CP138967.1"/>
</dbReference>
<organism evidence="2 3">
    <name type="scientific">Prochlorococcus marinus str. PAC1</name>
    <dbReference type="NCBI Taxonomy" id="59924"/>
    <lineage>
        <taxon>Bacteria</taxon>
        <taxon>Bacillati</taxon>
        <taxon>Cyanobacteriota</taxon>
        <taxon>Cyanophyceae</taxon>
        <taxon>Synechococcales</taxon>
        <taxon>Prochlorococcaceae</taxon>
        <taxon>Prochlorococcus</taxon>
    </lineage>
</organism>
<sequence>MSRYYCPFCSSRYQFHKTSSNGVLICGLCGDPLVKKPLLNSRRIIGAVAASAFLAPLLIMIIYVVNDFSKEKLPNNPDSLVLLTIDKSWLI</sequence>